<dbReference type="AlphaFoldDB" id="A0A832MN99"/>
<comment type="similarity">
    <text evidence="6">Belongs to the drug/metabolite transporter (DMT) superfamily. Small multidrug resistance (SMR) (TC 2.A.7.1) family.</text>
</comment>
<dbReference type="Pfam" id="PF00893">
    <property type="entry name" value="Multi_Drug_Res"/>
    <property type="match status" value="1"/>
</dbReference>
<feature type="chain" id="PRO_5032352018" evidence="8">
    <location>
        <begin position="18"/>
        <end position="117"/>
    </location>
</feature>
<name>A0A832MN99_9THEM</name>
<keyword evidence="2" id="KW-1003">Cell membrane</keyword>
<organism evidence="9">
    <name type="scientific">Pseudothermotoga hypogea</name>
    <dbReference type="NCBI Taxonomy" id="57487"/>
    <lineage>
        <taxon>Bacteria</taxon>
        <taxon>Thermotogati</taxon>
        <taxon>Thermotogota</taxon>
        <taxon>Thermotogae</taxon>
        <taxon>Thermotogales</taxon>
        <taxon>Thermotogaceae</taxon>
        <taxon>Pseudothermotoga</taxon>
    </lineage>
</organism>
<dbReference type="Gene3D" id="1.10.3730.20">
    <property type="match status" value="1"/>
</dbReference>
<gene>
    <name evidence="9" type="ORF">ENW55_08800</name>
</gene>
<keyword evidence="5 7" id="KW-0472">Membrane</keyword>
<feature type="transmembrane region" description="Helical" evidence="7">
    <location>
        <begin position="47"/>
        <end position="65"/>
    </location>
</feature>
<evidence type="ECO:0000256" key="2">
    <source>
        <dbReference type="ARBA" id="ARBA00022475"/>
    </source>
</evidence>
<dbReference type="GO" id="GO:0022857">
    <property type="term" value="F:transmembrane transporter activity"/>
    <property type="evidence" value="ECO:0007669"/>
    <property type="project" value="InterPro"/>
</dbReference>
<feature type="signal peptide" evidence="8">
    <location>
        <begin position="1"/>
        <end position="17"/>
    </location>
</feature>
<accession>A0A832MN99</accession>
<dbReference type="InterPro" id="IPR000390">
    <property type="entry name" value="Small_drug/metabolite_transptr"/>
</dbReference>
<evidence type="ECO:0000256" key="3">
    <source>
        <dbReference type="ARBA" id="ARBA00022692"/>
    </source>
</evidence>
<keyword evidence="8" id="KW-0732">Signal</keyword>
<evidence type="ECO:0000256" key="4">
    <source>
        <dbReference type="ARBA" id="ARBA00022989"/>
    </source>
</evidence>
<protein>
    <submittedName>
        <fullName evidence="9">Small multidrug resistance protein</fullName>
    </submittedName>
</protein>
<comment type="subcellular location">
    <subcellularLocation>
        <location evidence="1 6">Cell membrane</location>
        <topology evidence="1 6">Multi-pass membrane protein</topology>
    </subcellularLocation>
</comment>
<dbReference type="SUPFAM" id="SSF103481">
    <property type="entry name" value="Multidrug resistance efflux transporter EmrE"/>
    <property type="match status" value="1"/>
</dbReference>
<evidence type="ECO:0000256" key="7">
    <source>
        <dbReference type="SAM" id="Phobius"/>
    </source>
</evidence>
<dbReference type="InterPro" id="IPR045324">
    <property type="entry name" value="Small_multidrug_res"/>
</dbReference>
<keyword evidence="4 7" id="KW-1133">Transmembrane helix</keyword>
<dbReference type="PANTHER" id="PTHR30561:SF9">
    <property type="entry name" value="4-AMINO-4-DEOXY-L-ARABINOSE-PHOSPHOUNDECAPRENOL FLIPPASE SUBUNIT ARNF-RELATED"/>
    <property type="match status" value="1"/>
</dbReference>
<dbReference type="PANTHER" id="PTHR30561">
    <property type="entry name" value="SMR FAMILY PROTON-DEPENDENT DRUG EFFLUX TRANSPORTER SUGE"/>
    <property type="match status" value="1"/>
</dbReference>
<proteinExistence type="inferred from homology"/>
<evidence type="ECO:0000256" key="8">
    <source>
        <dbReference type="SAM" id="SignalP"/>
    </source>
</evidence>
<reference evidence="9" key="1">
    <citation type="journal article" date="2020" name="mSystems">
        <title>Genome- and Community-Level Interaction Insights into Carbon Utilization and Element Cycling Functions of Hydrothermarchaeota in Hydrothermal Sediment.</title>
        <authorList>
            <person name="Zhou Z."/>
            <person name="Liu Y."/>
            <person name="Xu W."/>
            <person name="Pan J."/>
            <person name="Luo Z.H."/>
            <person name="Li M."/>
        </authorList>
    </citation>
    <scope>NUCLEOTIDE SEQUENCE [LARGE SCALE GENOMIC DNA]</scope>
    <source>
        <strain evidence="9">SpSt-86</strain>
    </source>
</reference>
<dbReference type="GO" id="GO:0005886">
    <property type="term" value="C:plasma membrane"/>
    <property type="evidence" value="ECO:0007669"/>
    <property type="project" value="UniProtKB-SubCell"/>
</dbReference>
<evidence type="ECO:0000256" key="1">
    <source>
        <dbReference type="ARBA" id="ARBA00004651"/>
    </source>
</evidence>
<dbReference type="EMBL" id="DTKQ01000054">
    <property type="protein sequence ID" value="HGZ80066.1"/>
    <property type="molecule type" value="Genomic_DNA"/>
</dbReference>
<evidence type="ECO:0000313" key="9">
    <source>
        <dbReference type="EMBL" id="HGZ80066.1"/>
    </source>
</evidence>
<evidence type="ECO:0000256" key="6">
    <source>
        <dbReference type="RuleBase" id="RU003942"/>
    </source>
</evidence>
<comment type="caution">
    <text evidence="9">The sequence shown here is derived from an EMBL/GenBank/DDBJ whole genome shotgun (WGS) entry which is preliminary data.</text>
</comment>
<dbReference type="InterPro" id="IPR037185">
    <property type="entry name" value="EmrE-like"/>
</dbReference>
<sequence>MKSFLVLLMALTANALANVFLKMSAASLVRSENIARFFLNSMKNLYTWLALFCFAVAFVLYALSLTRLKLSVAYPIMTSAGFVLVSLFSHFLFKESVTVTKIIGMIVIVAGIWLVSV</sequence>
<feature type="transmembrane region" description="Helical" evidence="7">
    <location>
        <begin position="72"/>
        <end position="93"/>
    </location>
</feature>
<keyword evidence="3 6" id="KW-0812">Transmembrane</keyword>
<evidence type="ECO:0000256" key="5">
    <source>
        <dbReference type="ARBA" id="ARBA00023136"/>
    </source>
</evidence>
<feature type="transmembrane region" description="Helical" evidence="7">
    <location>
        <begin position="99"/>
        <end position="116"/>
    </location>
</feature>